<organism evidence="2 3">
    <name type="scientific">Alkalihalobacillus trypoxylicola</name>
    <dbReference type="NCBI Taxonomy" id="519424"/>
    <lineage>
        <taxon>Bacteria</taxon>
        <taxon>Bacillati</taxon>
        <taxon>Bacillota</taxon>
        <taxon>Bacilli</taxon>
        <taxon>Bacillales</taxon>
        <taxon>Bacillaceae</taxon>
        <taxon>Alkalihalobacillus</taxon>
    </lineage>
</organism>
<dbReference type="Pfam" id="PF18953">
    <property type="entry name" value="SAP_new25"/>
    <property type="match status" value="1"/>
</dbReference>
<evidence type="ECO:0000313" key="2">
    <source>
        <dbReference type="EMBL" id="KYG26064.1"/>
    </source>
</evidence>
<dbReference type="EMBL" id="LTAO01000039">
    <property type="protein sequence ID" value="KYG26064.1"/>
    <property type="molecule type" value="Genomic_DNA"/>
</dbReference>
<evidence type="ECO:0000259" key="1">
    <source>
        <dbReference type="Pfam" id="PF20026"/>
    </source>
</evidence>
<accession>A0A162CQW9</accession>
<evidence type="ECO:0000313" key="3">
    <source>
        <dbReference type="Proteomes" id="UP000075806"/>
    </source>
</evidence>
<sequence length="189" mass="22695">MRPNLNRNIELEPFKQYYWLKKELQEFCRSIGASASGSKEELTNRIEWYLTTGEIQKPQKRMVSKKTTTEQLSLETVIGDNHRCSQTVRAFFKVHIPNFHFSTFIQKFFKNHPQKTYQDVIVAWHEEEARKKEPNYKTEIGSQFEYNQFIRDFFDDPYNQSLKREDAIKAWKEVKVRPGSNKYISRKEI</sequence>
<dbReference type="RefSeq" id="WP_061950240.1">
    <property type="nucleotide sequence ID" value="NZ_LTAO01000039.1"/>
</dbReference>
<proteinExistence type="predicted"/>
<dbReference type="Proteomes" id="UP000075806">
    <property type="component" value="Unassembled WGS sequence"/>
</dbReference>
<gene>
    <name evidence="2" type="ORF">AZF04_13340</name>
</gene>
<name>A0A162CQW9_9BACI</name>
<dbReference type="STRING" id="519424.AZF04_13340"/>
<comment type="caution">
    <text evidence="2">The sequence shown here is derived from an EMBL/GenBank/DDBJ whole genome shotgun (WGS) entry which is preliminary data.</text>
</comment>
<feature type="domain" description="DUF6434" evidence="1">
    <location>
        <begin position="69"/>
        <end position="126"/>
    </location>
</feature>
<dbReference type="InterPro" id="IPR045492">
    <property type="entry name" value="DUF6434"/>
</dbReference>
<dbReference type="AlphaFoldDB" id="A0A162CQW9"/>
<protein>
    <submittedName>
        <fullName evidence="2">Cytoplasmic protein</fullName>
    </submittedName>
</protein>
<dbReference type="OrthoDB" id="9778090at2"/>
<dbReference type="Pfam" id="PF20026">
    <property type="entry name" value="DUF6434"/>
    <property type="match status" value="1"/>
</dbReference>
<reference evidence="2" key="1">
    <citation type="submission" date="2016-02" db="EMBL/GenBank/DDBJ databases">
        <title>Genome sequence of Bacillus trypoxylicola KCTC 13244(T).</title>
        <authorList>
            <person name="Jeong H."/>
            <person name="Park S.-H."/>
            <person name="Choi S.-K."/>
        </authorList>
    </citation>
    <scope>NUCLEOTIDE SEQUENCE [LARGE SCALE GENOMIC DNA]</scope>
    <source>
        <strain evidence="2">KCTC 13244</strain>
    </source>
</reference>
<keyword evidence="3" id="KW-1185">Reference proteome</keyword>